<dbReference type="GO" id="GO:0005886">
    <property type="term" value="C:plasma membrane"/>
    <property type="evidence" value="ECO:0007669"/>
    <property type="project" value="UniProtKB-SubCell"/>
</dbReference>
<evidence type="ECO:0000256" key="1">
    <source>
        <dbReference type="ARBA" id="ARBA00004651"/>
    </source>
</evidence>
<feature type="transmembrane region" description="Helical" evidence="6">
    <location>
        <begin position="319"/>
        <end position="342"/>
    </location>
</feature>
<dbReference type="InterPro" id="IPR020846">
    <property type="entry name" value="MFS_dom"/>
</dbReference>
<feature type="transmembrane region" description="Helical" evidence="6">
    <location>
        <begin position="42"/>
        <end position="62"/>
    </location>
</feature>
<sequence>MNPALLLLGGALFTWGIGEGVFFYFQPLYLAELGADPLQIGTILGVAGVAMAVVHIPAGYLADKFGRRPLLRAAWGIGLLSCMLMATANTLSIFVIGLIFYSFTAFVMSPLNSYVTSARGKWTVERAITLVSATFSLGMILGPLLGGWLGDRFGLRSLYYGALGVFLISMVFILSLPPQPVESSSTQLSSKNLLRNKRYLSFLGLIFIVMFALYLSQPLTQNFLQEVRGLTLGQIGLLGSLGALGNVILNLILGQTRARLGFLFGQLFTAIFAFLIWRGSGIGVFGLAYFLLGGYRAARSMATAHVSSLVHEAQMGLAYGWLETISALSLILAPPLAGYLYVSDPASPYPFALLLIFISIILTLIFFPRSKNLIPES</sequence>
<feature type="transmembrane region" description="Helical" evidence="6">
    <location>
        <begin position="348"/>
        <end position="367"/>
    </location>
</feature>
<organism evidence="8 9">
    <name type="scientific">Candidatus Desulfolinea nitratireducens</name>
    <dbReference type="NCBI Taxonomy" id="2841698"/>
    <lineage>
        <taxon>Bacteria</taxon>
        <taxon>Bacillati</taxon>
        <taxon>Chloroflexota</taxon>
        <taxon>Anaerolineae</taxon>
        <taxon>Anaerolineales</taxon>
        <taxon>Anaerolineales incertae sedis</taxon>
        <taxon>Candidatus Desulfolinea</taxon>
    </lineage>
</organism>
<keyword evidence="5 6" id="KW-0472">Membrane</keyword>
<evidence type="ECO:0000313" key="8">
    <source>
        <dbReference type="EMBL" id="MBC8334942.1"/>
    </source>
</evidence>
<dbReference type="Pfam" id="PF07690">
    <property type="entry name" value="MFS_1"/>
    <property type="match status" value="1"/>
</dbReference>
<dbReference type="PROSITE" id="PS50850">
    <property type="entry name" value="MFS"/>
    <property type="match status" value="1"/>
</dbReference>
<evidence type="ECO:0000256" key="3">
    <source>
        <dbReference type="ARBA" id="ARBA00022692"/>
    </source>
</evidence>
<feature type="domain" description="Major facilitator superfamily (MFS) profile" evidence="7">
    <location>
        <begin position="4"/>
        <end position="371"/>
    </location>
</feature>
<keyword evidence="3 6" id="KW-0812">Transmembrane</keyword>
<dbReference type="Gene3D" id="1.20.1250.20">
    <property type="entry name" value="MFS general substrate transporter like domains"/>
    <property type="match status" value="2"/>
</dbReference>
<evidence type="ECO:0000259" key="7">
    <source>
        <dbReference type="PROSITE" id="PS50850"/>
    </source>
</evidence>
<dbReference type="PANTHER" id="PTHR43124:SF3">
    <property type="entry name" value="CHLORAMPHENICOL EFFLUX PUMP RV0191"/>
    <property type="match status" value="1"/>
</dbReference>
<dbReference type="GO" id="GO:0022857">
    <property type="term" value="F:transmembrane transporter activity"/>
    <property type="evidence" value="ECO:0007669"/>
    <property type="project" value="InterPro"/>
</dbReference>
<dbReference type="PANTHER" id="PTHR43124">
    <property type="entry name" value="PURINE EFFLUX PUMP PBUE"/>
    <property type="match status" value="1"/>
</dbReference>
<name>A0A8J6NJU5_9CHLR</name>
<dbReference type="InterPro" id="IPR011701">
    <property type="entry name" value="MFS"/>
</dbReference>
<keyword evidence="4 6" id="KW-1133">Transmembrane helix</keyword>
<feature type="transmembrane region" description="Helical" evidence="6">
    <location>
        <begin position="260"/>
        <end position="276"/>
    </location>
</feature>
<protein>
    <submittedName>
        <fullName evidence="8">MFS transporter</fullName>
    </submittedName>
</protein>
<feature type="transmembrane region" description="Helical" evidence="6">
    <location>
        <begin position="93"/>
        <end position="115"/>
    </location>
</feature>
<keyword evidence="2" id="KW-1003">Cell membrane</keyword>
<comment type="caution">
    <text evidence="8">The sequence shown here is derived from an EMBL/GenBank/DDBJ whole genome shotgun (WGS) entry which is preliminary data.</text>
</comment>
<feature type="transmembrane region" description="Helical" evidence="6">
    <location>
        <begin position="127"/>
        <end position="146"/>
    </location>
</feature>
<dbReference type="SUPFAM" id="SSF103473">
    <property type="entry name" value="MFS general substrate transporter"/>
    <property type="match status" value="1"/>
</dbReference>
<feature type="transmembrane region" description="Helical" evidence="6">
    <location>
        <begin position="158"/>
        <end position="177"/>
    </location>
</feature>
<reference evidence="8 9" key="1">
    <citation type="submission" date="2020-08" db="EMBL/GenBank/DDBJ databases">
        <title>Bridging the membrane lipid divide: bacteria of the FCB group superphylum have the potential to synthesize archaeal ether lipids.</title>
        <authorList>
            <person name="Villanueva L."/>
            <person name="Von Meijenfeldt F.A.B."/>
            <person name="Westbye A.B."/>
            <person name="Yadav S."/>
            <person name="Hopmans E.C."/>
            <person name="Dutilh B.E."/>
            <person name="Sinninghe Damste J.S."/>
        </authorList>
    </citation>
    <scope>NUCLEOTIDE SEQUENCE [LARGE SCALE GENOMIC DNA]</scope>
    <source>
        <strain evidence="8">NIOZ-UU36</strain>
    </source>
</reference>
<feature type="transmembrane region" description="Helical" evidence="6">
    <location>
        <begin position="235"/>
        <end position="253"/>
    </location>
</feature>
<evidence type="ECO:0000256" key="6">
    <source>
        <dbReference type="SAM" id="Phobius"/>
    </source>
</evidence>
<evidence type="ECO:0000256" key="5">
    <source>
        <dbReference type="ARBA" id="ARBA00023136"/>
    </source>
</evidence>
<dbReference type="Proteomes" id="UP000614469">
    <property type="component" value="Unassembled WGS sequence"/>
</dbReference>
<feature type="transmembrane region" description="Helical" evidence="6">
    <location>
        <begin position="198"/>
        <end position="215"/>
    </location>
</feature>
<feature type="transmembrane region" description="Helical" evidence="6">
    <location>
        <begin position="282"/>
        <end position="298"/>
    </location>
</feature>
<feature type="transmembrane region" description="Helical" evidence="6">
    <location>
        <begin position="69"/>
        <end position="87"/>
    </location>
</feature>
<accession>A0A8J6NJU5</accession>
<dbReference type="PROSITE" id="PS00216">
    <property type="entry name" value="SUGAR_TRANSPORT_1"/>
    <property type="match status" value="1"/>
</dbReference>
<gene>
    <name evidence="8" type="ORF">H8E29_06745</name>
</gene>
<comment type="subcellular location">
    <subcellularLocation>
        <location evidence="1">Cell membrane</location>
        <topology evidence="1">Multi-pass membrane protein</topology>
    </subcellularLocation>
</comment>
<dbReference type="EMBL" id="JACNJN010000085">
    <property type="protein sequence ID" value="MBC8334942.1"/>
    <property type="molecule type" value="Genomic_DNA"/>
</dbReference>
<dbReference type="InterPro" id="IPR005829">
    <property type="entry name" value="Sugar_transporter_CS"/>
</dbReference>
<evidence type="ECO:0000256" key="4">
    <source>
        <dbReference type="ARBA" id="ARBA00022989"/>
    </source>
</evidence>
<proteinExistence type="predicted"/>
<dbReference type="InterPro" id="IPR036259">
    <property type="entry name" value="MFS_trans_sf"/>
</dbReference>
<evidence type="ECO:0000313" key="9">
    <source>
        <dbReference type="Proteomes" id="UP000614469"/>
    </source>
</evidence>
<dbReference type="InterPro" id="IPR050189">
    <property type="entry name" value="MFS_Efflux_Transporters"/>
</dbReference>
<dbReference type="AlphaFoldDB" id="A0A8J6NJU5"/>
<evidence type="ECO:0000256" key="2">
    <source>
        <dbReference type="ARBA" id="ARBA00022475"/>
    </source>
</evidence>